<accession>A0A3S4KDV1</accession>
<protein>
    <submittedName>
        <fullName evidence="1">Fimbrial outer membrane usher protein</fullName>
    </submittedName>
</protein>
<dbReference type="Proteomes" id="UP000277930">
    <property type="component" value="Chromosome 1"/>
</dbReference>
<name>A0A3S4KDV1_ECOLX</name>
<sequence length="64" mass="7296">MPEHSFLRLRGLSWWIALAISGSPFNALADDIIQFDGRFLDLKGNTKIDLGRFFAKRLCRTGKI</sequence>
<reference evidence="1 2" key="1">
    <citation type="submission" date="2018-12" db="EMBL/GenBank/DDBJ databases">
        <authorList>
            <consortium name="Pathogen Informatics"/>
        </authorList>
    </citation>
    <scope>NUCLEOTIDE SEQUENCE [LARGE SCALE GENOMIC DNA]</scope>
    <source>
        <strain evidence="1 2">NCTC9702</strain>
    </source>
</reference>
<evidence type="ECO:0000313" key="2">
    <source>
        <dbReference type="Proteomes" id="UP000277930"/>
    </source>
</evidence>
<dbReference type="EMBL" id="LR134246">
    <property type="protein sequence ID" value="VED34623.1"/>
    <property type="molecule type" value="Genomic_DNA"/>
</dbReference>
<gene>
    <name evidence="1" type="ORF">NCTC9702_01818</name>
</gene>
<organism evidence="1 2">
    <name type="scientific">Escherichia coli</name>
    <dbReference type="NCBI Taxonomy" id="562"/>
    <lineage>
        <taxon>Bacteria</taxon>
        <taxon>Pseudomonadati</taxon>
        <taxon>Pseudomonadota</taxon>
        <taxon>Gammaproteobacteria</taxon>
        <taxon>Enterobacterales</taxon>
        <taxon>Enterobacteriaceae</taxon>
        <taxon>Escherichia</taxon>
    </lineage>
</organism>
<proteinExistence type="predicted"/>
<dbReference type="AlphaFoldDB" id="A0A3S4KDV1"/>
<evidence type="ECO:0000313" key="1">
    <source>
        <dbReference type="EMBL" id="VED34623.1"/>
    </source>
</evidence>